<keyword evidence="4 8" id="KW-0812">Transmembrane</keyword>
<dbReference type="GO" id="GO:0016020">
    <property type="term" value="C:membrane"/>
    <property type="evidence" value="ECO:0007669"/>
    <property type="project" value="UniProtKB-SubCell"/>
</dbReference>
<dbReference type="EMBL" id="JAHLUH010000014">
    <property type="protein sequence ID" value="KAG7725084.1"/>
    <property type="molecule type" value="Genomic_DNA"/>
</dbReference>
<accession>A0AAN6D2N2</accession>
<feature type="transmembrane region" description="Helical" evidence="8">
    <location>
        <begin position="107"/>
        <end position="127"/>
    </location>
</feature>
<evidence type="ECO:0000313" key="11">
    <source>
        <dbReference type="EMBL" id="KAG7767860.1"/>
    </source>
</evidence>
<feature type="transmembrane region" description="Helical" evidence="8">
    <location>
        <begin position="159"/>
        <end position="180"/>
    </location>
</feature>
<evidence type="ECO:0000256" key="8">
    <source>
        <dbReference type="SAM" id="Phobius"/>
    </source>
</evidence>
<gene>
    <name evidence="10" type="ORF">KL933_004517</name>
    <name evidence="11" type="ORF">KL946_000678</name>
</gene>
<evidence type="ECO:0000313" key="13">
    <source>
        <dbReference type="Proteomes" id="UP000738402"/>
    </source>
</evidence>
<evidence type="ECO:0000256" key="7">
    <source>
        <dbReference type="RuleBase" id="RU003346"/>
    </source>
</evidence>
<comment type="caution">
    <text evidence="10">The sequence shown here is derived from an EMBL/GenBank/DDBJ whole genome shotgun (WGS) entry which is preliminary data.</text>
</comment>
<dbReference type="PANTHER" id="PTHR48022:SF22">
    <property type="entry name" value="MAJOR FACILITATOR SUPERFAMILY (MFS) PROFILE DOMAIN-CONTAINING PROTEIN"/>
    <property type="match status" value="1"/>
</dbReference>
<dbReference type="InterPro" id="IPR020846">
    <property type="entry name" value="MFS_dom"/>
</dbReference>
<dbReference type="GO" id="GO:0005351">
    <property type="term" value="F:carbohydrate:proton symporter activity"/>
    <property type="evidence" value="ECO:0007669"/>
    <property type="project" value="TreeGrafter"/>
</dbReference>
<dbReference type="FunFam" id="1.20.1250.20:FF:000078">
    <property type="entry name" value="MFS maltose transporter, putative"/>
    <property type="match status" value="1"/>
</dbReference>
<dbReference type="AlphaFoldDB" id="A0AAN6D2N2"/>
<proteinExistence type="inferred from homology"/>
<dbReference type="InterPro" id="IPR050360">
    <property type="entry name" value="MFS_Sugar_Transporters"/>
</dbReference>
<feature type="transmembrane region" description="Helical" evidence="8">
    <location>
        <begin position="232"/>
        <end position="253"/>
    </location>
</feature>
<dbReference type="EMBL" id="JAHLUN010000002">
    <property type="protein sequence ID" value="KAG7767860.1"/>
    <property type="molecule type" value="Genomic_DNA"/>
</dbReference>
<evidence type="ECO:0000256" key="4">
    <source>
        <dbReference type="ARBA" id="ARBA00022692"/>
    </source>
</evidence>
<dbReference type="PANTHER" id="PTHR48022">
    <property type="entry name" value="PLASTIDIC GLUCOSE TRANSPORTER 4"/>
    <property type="match status" value="1"/>
</dbReference>
<feature type="transmembrane region" description="Helical" evidence="8">
    <location>
        <begin position="192"/>
        <end position="212"/>
    </location>
</feature>
<comment type="similarity">
    <text evidence="2 7">Belongs to the major facilitator superfamily. Sugar transporter (TC 2.A.1.1) family.</text>
</comment>
<dbReference type="Proteomes" id="UP000738402">
    <property type="component" value="Unassembled WGS sequence"/>
</dbReference>
<keyword evidence="6 8" id="KW-0472">Membrane</keyword>
<protein>
    <recommendedName>
        <fullName evidence="9">Major facilitator superfamily (MFS) profile domain-containing protein</fullName>
    </recommendedName>
</protein>
<sequence>MFNTTFFKTMFKTKKREPEAPISEDEFDNMMQLARAQQQVEHGLSKWQATKKYPWTVYFMFVCVWAMVLVGYENQAGGIVVSIPEFRKDFGFYYQGQYVLEAKWQSAITGGPTGALAVGFILGSYLADRFGRRNTLFFAVILTVPFIALEYIATSIQVFFLGKFFNSFCLGVISTCSSVYVSECAPLALRGFFAATIALALCIGPFICVLINNTTSTYTTRMAYRGIFIPQWIFSVTAMVMITTIPESAYWYLSRGKRRQGLASLKKMYREESLIQKQYAMMHVTVIEASEISSKAGTYLDCFKAKDLRRTLLVVFPLFMQAMSGVSYVSSYSTYYFQYAGFDTQKSFQISCGAQALSIAGVICSWFIIDRFGRRSLMISGMIAITILNLLIASTGTDKSNRAAMKASSGFMTMYNFVYNIALGAVPYILASEVSSVFLRAKTYAIANLTNNAFQCMWSFVLPYMFNANEANMGSKINFIFTGCSFLSIFVFYFYLPETAGRSFEEIDEMFALKIPARKWKHWQTRKQEESEKYLSELKITESHDELPKSIV</sequence>
<feature type="transmembrane region" description="Helical" evidence="8">
    <location>
        <begin position="134"/>
        <end position="153"/>
    </location>
</feature>
<feature type="transmembrane region" description="Helical" evidence="8">
    <location>
        <begin position="443"/>
        <end position="465"/>
    </location>
</feature>
<feature type="transmembrane region" description="Helical" evidence="8">
    <location>
        <begin position="477"/>
        <end position="496"/>
    </location>
</feature>
<feature type="transmembrane region" description="Helical" evidence="8">
    <location>
        <begin position="414"/>
        <end position="431"/>
    </location>
</feature>
<name>A0AAN6D2N2_9ASCO</name>
<keyword evidence="3 7" id="KW-0813">Transport</keyword>
<feature type="transmembrane region" description="Helical" evidence="8">
    <location>
        <begin position="55"/>
        <end position="72"/>
    </location>
</feature>
<comment type="subcellular location">
    <subcellularLocation>
        <location evidence="1">Membrane</location>
        <topology evidence="1">Multi-pass membrane protein</topology>
    </subcellularLocation>
</comment>
<reference evidence="10 12" key="1">
    <citation type="journal article" date="2021" name="G3 (Bethesda)">
        <title>Genomic diversity, chromosomal rearrangements, and interspecies hybridization in the ogataea polymorpha species complex.</title>
        <authorList>
            <person name="Hanson S.J."/>
            <person name="Cinneide E.O."/>
            <person name="Salzberg L.I."/>
            <person name="Wolfe K.H."/>
            <person name="McGowan J."/>
            <person name="Fitzpatrick D.A."/>
            <person name="Matlin K."/>
        </authorList>
    </citation>
    <scope>NUCLEOTIDE SEQUENCE</scope>
    <source>
        <strain evidence="11">81-436-3</strain>
        <strain evidence="10">83-405-1</strain>
    </source>
</reference>
<organism evidence="10 13">
    <name type="scientific">Ogataea haglerorum</name>
    <dbReference type="NCBI Taxonomy" id="1937702"/>
    <lineage>
        <taxon>Eukaryota</taxon>
        <taxon>Fungi</taxon>
        <taxon>Dikarya</taxon>
        <taxon>Ascomycota</taxon>
        <taxon>Saccharomycotina</taxon>
        <taxon>Pichiomycetes</taxon>
        <taxon>Pichiales</taxon>
        <taxon>Pichiaceae</taxon>
        <taxon>Ogataea</taxon>
    </lineage>
</organism>
<feature type="transmembrane region" description="Helical" evidence="8">
    <location>
        <begin position="348"/>
        <end position="369"/>
    </location>
</feature>
<dbReference type="Proteomes" id="UP000697297">
    <property type="component" value="Unassembled WGS sequence"/>
</dbReference>
<evidence type="ECO:0000256" key="3">
    <source>
        <dbReference type="ARBA" id="ARBA00022448"/>
    </source>
</evidence>
<evidence type="ECO:0000256" key="2">
    <source>
        <dbReference type="ARBA" id="ARBA00010992"/>
    </source>
</evidence>
<dbReference type="Pfam" id="PF00083">
    <property type="entry name" value="Sugar_tr"/>
    <property type="match status" value="1"/>
</dbReference>
<evidence type="ECO:0000256" key="5">
    <source>
        <dbReference type="ARBA" id="ARBA00022989"/>
    </source>
</evidence>
<dbReference type="SUPFAM" id="SSF103473">
    <property type="entry name" value="MFS general substrate transporter"/>
    <property type="match status" value="1"/>
</dbReference>
<dbReference type="Gene3D" id="1.20.1250.20">
    <property type="entry name" value="MFS general substrate transporter like domains"/>
    <property type="match status" value="1"/>
</dbReference>
<evidence type="ECO:0000313" key="10">
    <source>
        <dbReference type="EMBL" id="KAG7725084.1"/>
    </source>
</evidence>
<dbReference type="PROSITE" id="PS50850">
    <property type="entry name" value="MFS"/>
    <property type="match status" value="1"/>
</dbReference>
<feature type="transmembrane region" description="Helical" evidence="8">
    <location>
        <begin position="312"/>
        <end position="336"/>
    </location>
</feature>
<dbReference type="NCBIfam" id="TIGR00879">
    <property type="entry name" value="SP"/>
    <property type="match status" value="1"/>
</dbReference>
<evidence type="ECO:0000313" key="12">
    <source>
        <dbReference type="Proteomes" id="UP000697297"/>
    </source>
</evidence>
<evidence type="ECO:0000256" key="1">
    <source>
        <dbReference type="ARBA" id="ARBA00004141"/>
    </source>
</evidence>
<evidence type="ECO:0000259" key="9">
    <source>
        <dbReference type="PROSITE" id="PS50850"/>
    </source>
</evidence>
<dbReference type="InterPro" id="IPR003663">
    <property type="entry name" value="Sugar/inositol_transpt"/>
</dbReference>
<dbReference type="InterPro" id="IPR005829">
    <property type="entry name" value="Sugar_transporter_CS"/>
</dbReference>
<dbReference type="InterPro" id="IPR005828">
    <property type="entry name" value="MFS_sugar_transport-like"/>
</dbReference>
<evidence type="ECO:0000256" key="6">
    <source>
        <dbReference type="ARBA" id="ARBA00023136"/>
    </source>
</evidence>
<keyword evidence="5 8" id="KW-1133">Transmembrane helix</keyword>
<dbReference type="InterPro" id="IPR036259">
    <property type="entry name" value="MFS_trans_sf"/>
</dbReference>
<keyword evidence="12" id="KW-1185">Reference proteome</keyword>
<feature type="domain" description="Major facilitator superfamily (MFS) profile" evidence="9">
    <location>
        <begin position="59"/>
        <end position="500"/>
    </location>
</feature>
<dbReference type="PROSITE" id="PS00216">
    <property type="entry name" value="SUGAR_TRANSPORT_1"/>
    <property type="match status" value="1"/>
</dbReference>
<feature type="transmembrane region" description="Helical" evidence="8">
    <location>
        <begin position="376"/>
        <end position="394"/>
    </location>
</feature>